<evidence type="ECO:0000313" key="5">
    <source>
        <dbReference type="EMBL" id="OUC77599.1"/>
    </source>
</evidence>
<dbReference type="SMART" id="SM00342">
    <property type="entry name" value="HTH_ARAC"/>
    <property type="match status" value="1"/>
</dbReference>
<dbReference type="SUPFAM" id="SSF46689">
    <property type="entry name" value="Homeodomain-like"/>
    <property type="match status" value="1"/>
</dbReference>
<accession>A0A243Q897</accession>
<dbReference type="PROSITE" id="PS00041">
    <property type="entry name" value="HTH_ARAC_FAMILY_1"/>
    <property type="match status" value="1"/>
</dbReference>
<dbReference type="Gene3D" id="1.10.10.60">
    <property type="entry name" value="Homeodomain-like"/>
    <property type="match status" value="1"/>
</dbReference>
<evidence type="ECO:0000256" key="1">
    <source>
        <dbReference type="ARBA" id="ARBA00023015"/>
    </source>
</evidence>
<dbReference type="Proteomes" id="UP000194632">
    <property type="component" value="Unassembled WGS sequence"/>
</dbReference>
<dbReference type="Pfam" id="PF12833">
    <property type="entry name" value="HTH_18"/>
    <property type="match status" value="1"/>
</dbReference>
<keyword evidence="3" id="KW-0804">Transcription</keyword>
<dbReference type="GO" id="GO:0043565">
    <property type="term" value="F:sequence-specific DNA binding"/>
    <property type="evidence" value="ECO:0007669"/>
    <property type="project" value="InterPro"/>
</dbReference>
<feature type="domain" description="HTH araC/xylS-type" evidence="4">
    <location>
        <begin position="235"/>
        <end position="334"/>
    </location>
</feature>
<evidence type="ECO:0000256" key="3">
    <source>
        <dbReference type="ARBA" id="ARBA00023163"/>
    </source>
</evidence>
<dbReference type="PROSITE" id="PS01124">
    <property type="entry name" value="HTH_ARAC_FAMILY_2"/>
    <property type="match status" value="1"/>
</dbReference>
<gene>
    <name evidence="5" type="ORF">CA982_16455</name>
</gene>
<keyword evidence="2" id="KW-0238">DNA-binding</keyword>
<keyword evidence="6" id="KW-1185">Reference proteome</keyword>
<organism evidence="5 6">
    <name type="scientific">Gordonia lacunae</name>
    <dbReference type="NCBI Taxonomy" id="417102"/>
    <lineage>
        <taxon>Bacteria</taxon>
        <taxon>Bacillati</taxon>
        <taxon>Actinomycetota</taxon>
        <taxon>Actinomycetes</taxon>
        <taxon>Mycobacteriales</taxon>
        <taxon>Gordoniaceae</taxon>
        <taxon>Gordonia</taxon>
    </lineage>
</organism>
<dbReference type="AlphaFoldDB" id="A0A243Q897"/>
<dbReference type="GO" id="GO:0003700">
    <property type="term" value="F:DNA-binding transcription factor activity"/>
    <property type="evidence" value="ECO:0007669"/>
    <property type="project" value="InterPro"/>
</dbReference>
<dbReference type="InterPro" id="IPR009057">
    <property type="entry name" value="Homeodomain-like_sf"/>
</dbReference>
<dbReference type="PANTHER" id="PTHR43280:SF2">
    <property type="entry name" value="HTH-TYPE TRANSCRIPTIONAL REGULATOR EXSA"/>
    <property type="match status" value="1"/>
</dbReference>
<name>A0A243Q897_9ACTN</name>
<evidence type="ECO:0000256" key="2">
    <source>
        <dbReference type="ARBA" id="ARBA00023125"/>
    </source>
</evidence>
<evidence type="ECO:0000313" key="6">
    <source>
        <dbReference type="Proteomes" id="UP000194632"/>
    </source>
</evidence>
<reference evidence="5 6" key="1">
    <citation type="submission" date="2017-05" db="EMBL/GenBank/DDBJ databases">
        <title>Biotechnological potential of actinobacteria isolated from South African environments.</title>
        <authorList>
            <person name="Le Roes-Hill M."/>
            <person name="Prins A."/>
            <person name="Durrell K.A."/>
        </authorList>
    </citation>
    <scope>NUCLEOTIDE SEQUENCE [LARGE SCALE GENOMIC DNA]</scope>
    <source>
        <strain evidence="5">BS2</strain>
    </source>
</reference>
<dbReference type="STRING" id="417102.CA982_16455"/>
<proteinExistence type="predicted"/>
<keyword evidence="1" id="KW-0805">Transcription regulation</keyword>
<sequence length="344" mass="37522">MTPSPPPDAISSLFSDIDVERWYARIGAFAPVGQRPTYHVYRAGQAGAAHYRPALELSGLHGVEDFAEIMFSRSLSLILAFAALRRPYVAVRNDTENAVRGTHHTFVWTQSLPASGTIINGDKSTTYRGNDFLGVLDTSTEFTHTTLAMSDPVGVRIPTALLTDGVQGIEPFVAESPLARSAAAFLRNFAQEVAVRGADTEPEAELAVIDVIKCALTLSDNTSRSSTNSAHAIQDATRALIEQNYRDPAFTTDTVARELHLSRRQLYRMFADVAESPAAMIARRRLDRAKTLLESSSTISIDRVAEASGFTSGAVLRNHFRAQFGMTPNQFRKINHAAPTGGRE</sequence>
<dbReference type="PANTHER" id="PTHR43280">
    <property type="entry name" value="ARAC-FAMILY TRANSCRIPTIONAL REGULATOR"/>
    <property type="match status" value="1"/>
</dbReference>
<comment type="caution">
    <text evidence="5">The sequence shown here is derived from an EMBL/GenBank/DDBJ whole genome shotgun (WGS) entry which is preliminary data.</text>
</comment>
<protein>
    <recommendedName>
        <fullName evidence="4">HTH araC/xylS-type domain-containing protein</fullName>
    </recommendedName>
</protein>
<dbReference type="InterPro" id="IPR018062">
    <property type="entry name" value="HTH_AraC-typ_CS"/>
</dbReference>
<evidence type="ECO:0000259" key="4">
    <source>
        <dbReference type="PROSITE" id="PS01124"/>
    </source>
</evidence>
<dbReference type="EMBL" id="NGFO01000019">
    <property type="protein sequence ID" value="OUC77599.1"/>
    <property type="molecule type" value="Genomic_DNA"/>
</dbReference>
<dbReference type="InterPro" id="IPR018060">
    <property type="entry name" value="HTH_AraC"/>
</dbReference>